<sequence length="73" mass="8341">MSQKAWSKRMAVTVRLNDSEQERLRRKAIELNKVLINRGLEPIKDSELVHRILDQAIEATEVSSSGEIIIVLN</sequence>
<organism evidence="1 2">
    <name type="scientific">Acinetobacter populi</name>
    <dbReference type="NCBI Taxonomy" id="1582270"/>
    <lineage>
        <taxon>Bacteria</taxon>
        <taxon>Pseudomonadati</taxon>
        <taxon>Pseudomonadota</taxon>
        <taxon>Gammaproteobacteria</taxon>
        <taxon>Moraxellales</taxon>
        <taxon>Moraxellaceae</taxon>
        <taxon>Acinetobacter</taxon>
    </lineage>
</organism>
<dbReference type="OrthoDB" id="6694757at2"/>
<accession>A0A1Z9YTI1</accession>
<name>A0A1Z9YTI1_9GAMM</name>
<reference evidence="1 2" key="1">
    <citation type="submission" date="2017-05" db="EMBL/GenBank/DDBJ databases">
        <title>Acinetobacter populi ANC 5415 (= PBJ7), whole genome shotgun sequencing project.</title>
        <authorList>
            <person name="Nemec A."/>
            <person name="Radolfova-Krizova L."/>
        </authorList>
    </citation>
    <scope>NUCLEOTIDE SEQUENCE [LARGE SCALE GENOMIC DNA]</scope>
    <source>
        <strain evidence="1 2">PBJ7</strain>
    </source>
</reference>
<evidence type="ECO:0000313" key="2">
    <source>
        <dbReference type="Proteomes" id="UP000196536"/>
    </source>
</evidence>
<proteinExistence type="predicted"/>
<evidence type="ECO:0000313" key="1">
    <source>
        <dbReference type="EMBL" id="OUY05508.1"/>
    </source>
</evidence>
<dbReference type="EMBL" id="NEXX01000010">
    <property type="protein sequence ID" value="OUY05508.1"/>
    <property type="molecule type" value="Genomic_DNA"/>
</dbReference>
<dbReference type="AlphaFoldDB" id="A0A1Z9YTI1"/>
<dbReference type="Proteomes" id="UP000196536">
    <property type="component" value="Unassembled WGS sequence"/>
</dbReference>
<keyword evidence="2" id="KW-1185">Reference proteome</keyword>
<comment type="caution">
    <text evidence="1">The sequence shown here is derived from an EMBL/GenBank/DDBJ whole genome shotgun (WGS) entry which is preliminary data.</text>
</comment>
<gene>
    <name evidence="1" type="ORF">CAP51_17000</name>
</gene>
<protein>
    <submittedName>
        <fullName evidence="1">Uncharacterized protein</fullName>
    </submittedName>
</protein>